<feature type="domain" description="Carbohydrate kinase PfkB" evidence="3">
    <location>
        <begin position="8"/>
        <end position="303"/>
    </location>
</feature>
<dbReference type="InterPro" id="IPR011611">
    <property type="entry name" value="PfkB_dom"/>
</dbReference>
<reference evidence="4" key="1">
    <citation type="submission" date="2020-11" db="EMBL/GenBank/DDBJ databases">
        <title>Sequencing the genomes of 1000 actinobacteria strains.</title>
        <authorList>
            <person name="Klenk H.-P."/>
        </authorList>
    </citation>
    <scope>NUCLEOTIDE SEQUENCE</scope>
    <source>
        <strain evidence="4">DSM 43175</strain>
    </source>
</reference>
<dbReference type="InterPro" id="IPR002173">
    <property type="entry name" value="Carboh/pur_kinase_PfkB_CS"/>
</dbReference>
<dbReference type="SUPFAM" id="SSF53613">
    <property type="entry name" value="Ribokinase-like"/>
    <property type="match status" value="1"/>
</dbReference>
<dbReference type="PROSITE" id="PS00584">
    <property type="entry name" value="PFKB_KINASES_2"/>
    <property type="match status" value="1"/>
</dbReference>
<comment type="caution">
    <text evidence="4">The sequence shown here is derived from an EMBL/GenBank/DDBJ whole genome shotgun (WGS) entry which is preliminary data.</text>
</comment>
<proteinExistence type="predicted"/>
<gene>
    <name evidence="4" type="ORF">IW256_007974</name>
</gene>
<dbReference type="EMBL" id="JADOUA010000001">
    <property type="protein sequence ID" value="MBG6093861.1"/>
    <property type="molecule type" value="Genomic_DNA"/>
</dbReference>
<keyword evidence="5" id="KW-1185">Reference proteome</keyword>
<dbReference type="GO" id="GO:0008673">
    <property type="term" value="F:2-dehydro-3-deoxygluconokinase activity"/>
    <property type="evidence" value="ECO:0007669"/>
    <property type="project" value="UniProtKB-EC"/>
</dbReference>
<evidence type="ECO:0000256" key="2">
    <source>
        <dbReference type="ARBA" id="ARBA00022777"/>
    </source>
</evidence>
<dbReference type="PANTHER" id="PTHR10584:SF167">
    <property type="entry name" value="PFKB DOMAIN PROTEIN"/>
    <property type="match status" value="1"/>
</dbReference>
<sequence>MNGPRPDVAGVGEAMVLLQSPAGGALATAGLLEVHVGGAELNACATVARLGLRAWFASRVGDDPFGTRVVEQARALDVGTGLVTVDPDRPTGVFFKDALPDGRRRVHYYRSGSAASALDVPDAARILAARPRALLLSGITVALGPSPAALVRELAARARGAGSTVVLDPNLRPALGSYATVLETLRSLLPAVDLLALGQDEAAELLGTADPAEVFAAARAAGVREVLLKAGPDGAWYAGEGGAPRHEPSAAGRVVDPVGAGDAMLGGYLAARLAGAPPAAAARLGSRLAAGVIATVGDTRGLPGREEARALLATATAGT</sequence>
<keyword evidence="1 4" id="KW-0808">Transferase</keyword>
<dbReference type="CDD" id="cd01166">
    <property type="entry name" value="KdgK"/>
    <property type="match status" value="1"/>
</dbReference>
<evidence type="ECO:0000313" key="4">
    <source>
        <dbReference type="EMBL" id="MBG6093861.1"/>
    </source>
</evidence>
<dbReference type="InterPro" id="IPR029056">
    <property type="entry name" value="Ribokinase-like"/>
</dbReference>
<name>A0A931GSE9_9ACTN</name>
<dbReference type="PANTHER" id="PTHR10584">
    <property type="entry name" value="SUGAR KINASE"/>
    <property type="match status" value="1"/>
</dbReference>
<evidence type="ECO:0000259" key="3">
    <source>
        <dbReference type="Pfam" id="PF00294"/>
    </source>
</evidence>
<evidence type="ECO:0000313" key="5">
    <source>
        <dbReference type="Proteomes" id="UP000614047"/>
    </source>
</evidence>
<keyword evidence="2" id="KW-0418">Kinase</keyword>
<dbReference type="AlphaFoldDB" id="A0A931GSE9"/>
<dbReference type="Proteomes" id="UP000614047">
    <property type="component" value="Unassembled WGS sequence"/>
</dbReference>
<dbReference type="RefSeq" id="WP_197015868.1">
    <property type="nucleotide sequence ID" value="NZ_BAABES010000003.1"/>
</dbReference>
<accession>A0A931GSE9</accession>
<organism evidence="4 5">
    <name type="scientific">Actinomadura viridis</name>
    <dbReference type="NCBI Taxonomy" id="58110"/>
    <lineage>
        <taxon>Bacteria</taxon>
        <taxon>Bacillati</taxon>
        <taxon>Actinomycetota</taxon>
        <taxon>Actinomycetes</taxon>
        <taxon>Streptosporangiales</taxon>
        <taxon>Thermomonosporaceae</taxon>
        <taxon>Actinomadura</taxon>
    </lineage>
</organism>
<dbReference type="Pfam" id="PF00294">
    <property type="entry name" value="PfkB"/>
    <property type="match status" value="1"/>
</dbReference>
<protein>
    <submittedName>
        <fullName evidence="4">2-dehydro-3-deoxygluconokinase</fullName>
        <ecNumber evidence="4">2.7.1.45</ecNumber>
    </submittedName>
</protein>
<dbReference type="EC" id="2.7.1.45" evidence="4"/>
<dbReference type="Gene3D" id="3.40.1190.20">
    <property type="match status" value="1"/>
</dbReference>
<evidence type="ECO:0000256" key="1">
    <source>
        <dbReference type="ARBA" id="ARBA00022679"/>
    </source>
</evidence>